<protein>
    <submittedName>
        <fullName evidence="2">Uncharacterized protein</fullName>
    </submittedName>
</protein>
<name>A3AJM1_ORYSJ</name>
<reference evidence="2" key="2">
    <citation type="submission" date="2008-12" db="EMBL/GenBank/DDBJ databases">
        <title>Improved gene annotation of the rice (Oryza sativa) genomes.</title>
        <authorList>
            <person name="Wang J."/>
            <person name="Li R."/>
            <person name="Fan W."/>
            <person name="Huang Q."/>
            <person name="Zhang J."/>
            <person name="Zhou Y."/>
            <person name="Hu Y."/>
            <person name="Zi S."/>
            <person name="Li J."/>
            <person name="Ni P."/>
            <person name="Zheng H."/>
            <person name="Zhang Y."/>
            <person name="Zhao M."/>
            <person name="Hao Q."/>
            <person name="McDermott J."/>
            <person name="Samudrala R."/>
            <person name="Kristiansen K."/>
            <person name="Wong G.K.-S."/>
        </authorList>
    </citation>
    <scope>NUCLEOTIDE SEQUENCE</scope>
</reference>
<dbReference type="EMBL" id="CM000140">
    <property type="protein sequence ID" value="EAZ27510.1"/>
    <property type="molecule type" value="Genomic_DNA"/>
</dbReference>
<proteinExistence type="predicted"/>
<gene>
    <name evidence="2" type="ORF">OsJ_11459</name>
</gene>
<sequence>MTMRADSDDDANACPVMAMTMRCGRYGRQAPVLVGGGSGGKLGDPVQETSAAATTMTMRARQRQQRCTAASVARGDSGEPGIRRERQAPR</sequence>
<accession>A3AJM1</accession>
<evidence type="ECO:0000313" key="2">
    <source>
        <dbReference type="EMBL" id="EAZ27510.1"/>
    </source>
</evidence>
<organism evidence="2">
    <name type="scientific">Oryza sativa subsp. japonica</name>
    <name type="common">Rice</name>
    <dbReference type="NCBI Taxonomy" id="39947"/>
    <lineage>
        <taxon>Eukaryota</taxon>
        <taxon>Viridiplantae</taxon>
        <taxon>Streptophyta</taxon>
        <taxon>Embryophyta</taxon>
        <taxon>Tracheophyta</taxon>
        <taxon>Spermatophyta</taxon>
        <taxon>Magnoliopsida</taxon>
        <taxon>Liliopsida</taxon>
        <taxon>Poales</taxon>
        <taxon>Poaceae</taxon>
        <taxon>BOP clade</taxon>
        <taxon>Oryzoideae</taxon>
        <taxon>Oryzeae</taxon>
        <taxon>Oryzinae</taxon>
        <taxon>Oryza</taxon>
        <taxon>Oryza sativa</taxon>
    </lineage>
</organism>
<evidence type="ECO:0000256" key="1">
    <source>
        <dbReference type="SAM" id="MobiDB-lite"/>
    </source>
</evidence>
<feature type="region of interest" description="Disordered" evidence="1">
    <location>
        <begin position="65"/>
        <end position="90"/>
    </location>
</feature>
<reference evidence="2" key="1">
    <citation type="journal article" date="2005" name="PLoS Biol.">
        <title>The genomes of Oryza sativa: a history of duplications.</title>
        <authorList>
            <person name="Yu J."/>
            <person name="Wang J."/>
            <person name="Lin W."/>
            <person name="Li S."/>
            <person name="Li H."/>
            <person name="Zhou J."/>
            <person name="Ni P."/>
            <person name="Dong W."/>
            <person name="Hu S."/>
            <person name="Zeng C."/>
            <person name="Zhang J."/>
            <person name="Zhang Y."/>
            <person name="Li R."/>
            <person name="Xu Z."/>
            <person name="Li S."/>
            <person name="Li X."/>
            <person name="Zheng H."/>
            <person name="Cong L."/>
            <person name="Lin L."/>
            <person name="Yin J."/>
            <person name="Geng J."/>
            <person name="Li G."/>
            <person name="Shi J."/>
            <person name="Liu J."/>
            <person name="Lv H."/>
            <person name="Li J."/>
            <person name="Wang J."/>
            <person name="Deng Y."/>
            <person name="Ran L."/>
            <person name="Shi X."/>
            <person name="Wang X."/>
            <person name="Wu Q."/>
            <person name="Li C."/>
            <person name="Ren X."/>
            <person name="Wang J."/>
            <person name="Wang X."/>
            <person name="Li D."/>
            <person name="Liu D."/>
            <person name="Zhang X."/>
            <person name="Ji Z."/>
            <person name="Zhao W."/>
            <person name="Sun Y."/>
            <person name="Zhang Z."/>
            <person name="Bao J."/>
            <person name="Han Y."/>
            <person name="Dong L."/>
            <person name="Ji J."/>
            <person name="Chen P."/>
            <person name="Wu S."/>
            <person name="Liu J."/>
            <person name="Xiao Y."/>
            <person name="Bu D."/>
            <person name="Tan J."/>
            <person name="Yang L."/>
            <person name="Ye C."/>
            <person name="Zhang J."/>
            <person name="Xu J."/>
            <person name="Zhou Y."/>
            <person name="Yu Y."/>
            <person name="Zhang B."/>
            <person name="Zhuang S."/>
            <person name="Wei H."/>
            <person name="Liu B."/>
            <person name="Lei M."/>
            <person name="Yu H."/>
            <person name="Li Y."/>
            <person name="Xu H."/>
            <person name="Wei S."/>
            <person name="He X."/>
            <person name="Fang L."/>
            <person name="Zhang Z."/>
            <person name="Zhang Y."/>
            <person name="Huang X."/>
            <person name="Su Z."/>
            <person name="Tong W."/>
            <person name="Li J."/>
            <person name="Tong Z."/>
            <person name="Li S."/>
            <person name="Ye J."/>
            <person name="Wang L."/>
            <person name="Fang L."/>
            <person name="Lei T."/>
            <person name="Chen C."/>
            <person name="Chen H."/>
            <person name="Xu Z."/>
            <person name="Li H."/>
            <person name="Huang H."/>
            <person name="Zhang F."/>
            <person name="Xu H."/>
            <person name="Li N."/>
            <person name="Zhao C."/>
            <person name="Li S."/>
            <person name="Dong L."/>
            <person name="Huang Y."/>
            <person name="Li L."/>
            <person name="Xi Y."/>
            <person name="Qi Q."/>
            <person name="Li W."/>
            <person name="Zhang B."/>
            <person name="Hu W."/>
            <person name="Zhang Y."/>
            <person name="Tian X."/>
            <person name="Jiao Y."/>
            <person name="Liang X."/>
            <person name="Jin J."/>
            <person name="Gao L."/>
            <person name="Zheng W."/>
            <person name="Hao B."/>
            <person name="Liu S."/>
            <person name="Wang W."/>
            <person name="Yuan L."/>
            <person name="Cao M."/>
            <person name="McDermott J."/>
            <person name="Samudrala R."/>
            <person name="Wang J."/>
            <person name="Wong G.K."/>
            <person name="Yang H."/>
        </authorList>
    </citation>
    <scope>NUCLEOTIDE SEQUENCE [LARGE SCALE GENOMIC DNA]</scope>
</reference>
<dbReference type="AlphaFoldDB" id="A3AJM1"/>
<dbReference type="Proteomes" id="UP000007752">
    <property type="component" value="Chromosome 3"/>
</dbReference>
<feature type="compositionally biased region" description="Basic and acidic residues" evidence="1">
    <location>
        <begin position="81"/>
        <end position="90"/>
    </location>
</feature>